<protein>
    <submittedName>
        <fullName evidence="1">Uncharacterized protein</fullName>
    </submittedName>
</protein>
<sequence>MEGNLSNSTIITSVTRAITEMEVDPNAKSCLRASFVTARVSTITVRVSTTSSSFLIPTYVGSLVVEASISSSPSKSAFSEDFCDPDKVSWVTSNCDVNEIRIILKEFDGSIGLCPLASYALHSFLVSSS</sequence>
<evidence type="ECO:0000313" key="1">
    <source>
        <dbReference type="EMBL" id="GKV00551.1"/>
    </source>
</evidence>
<name>A0AAV5IL46_9ROSI</name>
<reference evidence="1 2" key="1">
    <citation type="journal article" date="2021" name="Commun. Biol.">
        <title>The genome of Shorea leprosula (Dipterocarpaceae) highlights the ecological relevance of drought in aseasonal tropical rainforests.</title>
        <authorList>
            <person name="Ng K.K.S."/>
            <person name="Kobayashi M.J."/>
            <person name="Fawcett J.A."/>
            <person name="Hatakeyama M."/>
            <person name="Paape T."/>
            <person name="Ng C.H."/>
            <person name="Ang C.C."/>
            <person name="Tnah L.H."/>
            <person name="Lee C.T."/>
            <person name="Nishiyama T."/>
            <person name="Sese J."/>
            <person name="O'Brien M.J."/>
            <person name="Copetti D."/>
            <person name="Mohd Noor M.I."/>
            <person name="Ong R.C."/>
            <person name="Putra M."/>
            <person name="Sireger I.Z."/>
            <person name="Indrioko S."/>
            <person name="Kosugi Y."/>
            <person name="Izuno A."/>
            <person name="Isagi Y."/>
            <person name="Lee S.L."/>
            <person name="Shimizu K.K."/>
        </authorList>
    </citation>
    <scope>NUCLEOTIDE SEQUENCE [LARGE SCALE GENOMIC DNA]</scope>
    <source>
        <strain evidence="1">214</strain>
    </source>
</reference>
<dbReference type="EMBL" id="BPVZ01000015">
    <property type="protein sequence ID" value="GKV00551.1"/>
    <property type="molecule type" value="Genomic_DNA"/>
</dbReference>
<keyword evidence="2" id="KW-1185">Reference proteome</keyword>
<organism evidence="1 2">
    <name type="scientific">Rubroshorea leprosula</name>
    <dbReference type="NCBI Taxonomy" id="152421"/>
    <lineage>
        <taxon>Eukaryota</taxon>
        <taxon>Viridiplantae</taxon>
        <taxon>Streptophyta</taxon>
        <taxon>Embryophyta</taxon>
        <taxon>Tracheophyta</taxon>
        <taxon>Spermatophyta</taxon>
        <taxon>Magnoliopsida</taxon>
        <taxon>eudicotyledons</taxon>
        <taxon>Gunneridae</taxon>
        <taxon>Pentapetalae</taxon>
        <taxon>rosids</taxon>
        <taxon>malvids</taxon>
        <taxon>Malvales</taxon>
        <taxon>Dipterocarpaceae</taxon>
        <taxon>Rubroshorea</taxon>
    </lineage>
</organism>
<dbReference type="AlphaFoldDB" id="A0AAV5IL46"/>
<evidence type="ECO:0000313" key="2">
    <source>
        <dbReference type="Proteomes" id="UP001054252"/>
    </source>
</evidence>
<comment type="caution">
    <text evidence="1">The sequence shown here is derived from an EMBL/GenBank/DDBJ whole genome shotgun (WGS) entry which is preliminary data.</text>
</comment>
<proteinExistence type="predicted"/>
<gene>
    <name evidence="1" type="ORF">SLEP1_g13222</name>
</gene>
<accession>A0AAV5IL46</accession>
<dbReference type="Proteomes" id="UP001054252">
    <property type="component" value="Unassembled WGS sequence"/>
</dbReference>